<keyword evidence="3" id="KW-0206">Cytoskeleton</keyword>
<sequence>MMTTRKLYGKDLSAYEDLDVDQLLEQLSPEEIDILAKEVDPDDELLPPDQRCSYICEKSPSGPLDRKRLIEHINKQARETPDKLDNVPYMAGMVRGKRWIPPERPLTKQEEEIRLDLGDEYEQALGGASEDELVDLAAILGLHSMMNQDQYHASLLNKGQVGIGWDGITKSTRYKPLPNEPPNDTDPECSIQQIKDDDSSLKELNWNNIKNISGEQFERLFDALKTNTRLEVLSLANVDLWDKACKKLVDALEKNSTIRVVNVESNFLTPPLIRDLIKALLAKKSVEEFRAANQKPSILGNKIEMEITQLVEQNPNLLRLGLFFEYNDAQNRVATHLQKNCDKWGGGNSLPSHTSTVQQIQGSGSMEAGWRIQRIVENVDVSHTIVLGGGNSHVEAERWSQEEVGKEIAGMGEARKKNGKEEMDKDDDKHGASGEYTEDDYEKVIKDNEEDHEEGGGDGKEDEHEGEVGEGSKDEYEREKVEDSKEDEHEREEVEDSKEDEHEREVEEGNKEVEHEGEVEDSKDDENGRLGRFASNRLCTPADVLTVRVETPARYDNLDMDF</sequence>
<comment type="subcellular location">
    <subcellularLocation>
        <location evidence="1">Cytoplasm</location>
        <location evidence="1">Cytoskeleton</location>
    </subcellularLocation>
</comment>
<evidence type="ECO:0000256" key="1">
    <source>
        <dbReference type="ARBA" id="ARBA00004245"/>
    </source>
</evidence>
<dbReference type="FunFam" id="3.80.10.10:FF:000099">
    <property type="entry name" value="Tropomodulin, isoform C"/>
    <property type="match status" value="1"/>
</dbReference>
<dbReference type="InterPro" id="IPR004934">
    <property type="entry name" value="TMOD"/>
</dbReference>
<organism evidence="5">
    <name type="scientific">Darwinula stevensoni</name>
    <dbReference type="NCBI Taxonomy" id="69355"/>
    <lineage>
        <taxon>Eukaryota</taxon>
        <taxon>Metazoa</taxon>
        <taxon>Ecdysozoa</taxon>
        <taxon>Arthropoda</taxon>
        <taxon>Crustacea</taxon>
        <taxon>Oligostraca</taxon>
        <taxon>Ostracoda</taxon>
        <taxon>Podocopa</taxon>
        <taxon>Podocopida</taxon>
        <taxon>Darwinulocopina</taxon>
        <taxon>Darwinuloidea</taxon>
        <taxon>Darwinulidae</taxon>
        <taxon>Darwinula</taxon>
    </lineage>
</organism>
<feature type="region of interest" description="Disordered" evidence="4">
    <location>
        <begin position="397"/>
        <end position="533"/>
    </location>
</feature>
<feature type="compositionally biased region" description="Basic and acidic residues" evidence="4">
    <location>
        <begin position="499"/>
        <end position="516"/>
    </location>
</feature>
<name>A0A7R9FQY2_9CRUS</name>
<dbReference type="Gene3D" id="3.80.10.10">
    <property type="entry name" value="Ribonuclease Inhibitor"/>
    <property type="match status" value="1"/>
</dbReference>
<evidence type="ECO:0000256" key="3">
    <source>
        <dbReference type="ARBA" id="ARBA00023212"/>
    </source>
</evidence>
<evidence type="ECO:0000313" key="5">
    <source>
        <dbReference type="EMBL" id="CAD7251582.1"/>
    </source>
</evidence>
<evidence type="ECO:0000256" key="2">
    <source>
        <dbReference type="ARBA" id="ARBA00022490"/>
    </source>
</evidence>
<feature type="non-terminal residue" evidence="5">
    <location>
        <position position="1"/>
    </location>
</feature>
<dbReference type="AlphaFoldDB" id="A0A7R9FQY2"/>
<dbReference type="GO" id="GO:0051694">
    <property type="term" value="P:pointed-end actin filament capping"/>
    <property type="evidence" value="ECO:0007669"/>
    <property type="project" value="InterPro"/>
</dbReference>
<evidence type="ECO:0000256" key="4">
    <source>
        <dbReference type="SAM" id="MobiDB-lite"/>
    </source>
</evidence>
<proteinExistence type="predicted"/>
<dbReference type="GO" id="GO:0005523">
    <property type="term" value="F:tropomyosin binding"/>
    <property type="evidence" value="ECO:0007669"/>
    <property type="project" value="InterPro"/>
</dbReference>
<dbReference type="Proteomes" id="UP000677054">
    <property type="component" value="Unassembled WGS sequence"/>
</dbReference>
<accession>A0A7R9FQY2</accession>
<dbReference type="InterPro" id="IPR032675">
    <property type="entry name" value="LRR_dom_sf"/>
</dbReference>
<dbReference type="OrthoDB" id="2163268at2759"/>
<feature type="compositionally biased region" description="Basic and acidic residues" evidence="4">
    <location>
        <begin position="442"/>
        <end position="492"/>
    </location>
</feature>
<gene>
    <name evidence="5" type="ORF">DSTB1V02_LOCUS11345</name>
</gene>
<feature type="compositionally biased region" description="Basic and acidic residues" evidence="4">
    <location>
        <begin position="413"/>
        <end position="432"/>
    </location>
</feature>
<protein>
    <recommendedName>
        <fullName evidence="7">Tropomodulin</fullName>
    </recommendedName>
</protein>
<dbReference type="SUPFAM" id="SSF52047">
    <property type="entry name" value="RNI-like"/>
    <property type="match status" value="1"/>
</dbReference>
<keyword evidence="6" id="KW-1185">Reference proteome</keyword>
<feature type="compositionally biased region" description="Basic and acidic residues" evidence="4">
    <location>
        <begin position="397"/>
        <end position="406"/>
    </location>
</feature>
<evidence type="ECO:0000313" key="6">
    <source>
        <dbReference type="Proteomes" id="UP000677054"/>
    </source>
</evidence>
<dbReference type="PANTHER" id="PTHR10901">
    <property type="entry name" value="TROPOMODULIN"/>
    <property type="match status" value="1"/>
</dbReference>
<dbReference type="GO" id="GO:0030239">
    <property type="term" value="P:myofibril assembly"/>
    <property type="evidence" value="ECO:0007669"/>
    <property type="project" value="TreeGrafter"/>
</dbReference>
<dbReference type="Pfam" id="PF03250">
    <property type="entry name" value="Tropomodulin"/>
    <property type="match status" value="1"/>
</dbReference>
<dbReference type="GO" id="GO:0030016">
    <property type="term" value="C:myofibril"/>
    <property type="evidence" value="ECO:0007669"/>
    <property type="project" value="TreeGrafter"/>
</dbReference>
<keyword evidence="2" id="KW-0963">Cytoplasm</keyword>
<dbReference type="GO" id="GO:0007015">
    <property type="term" value="P:actin filament organization"/>
    <property type="evidence" value="ECO:0007669"/>
    <property type="project" value="TreeGrafter"/>
</dbReference>
<dbReference type="EMBL" id="LR903165">
    <property type="protein sequence ID" value="CAD7251582.1"/>
    <property type="molecule type" value="Genomic_DNA"/>
</dbReference>
<dbReference type="PANTHER" id="PTHR10901:SF6">
    <property type="entry name" value="TROPOMODULIN, ISOFORM N"/>
    <property type="match status" value="1"/>
</dbReference>
<dbReference type="EMBL" id="CAJPEV010003648">
    <property type="protein sequence ID" value="CAG0900248.1"/>
    <property type="molecule type" value="Genomic_DNA"/>
</dbReference>
<evidence type="ECO:0008006" key="7">
    <source>
        <dbReference type="Google" id="ProtNLM"/>
    </source>
</evidence>
<reference evidence="5" key="1">
    <citation type="submission" date="2020-11" db="EMBL/GenBank/DDBJ databases">
        <authorList>
            <person name="Tran Van P."/>
        </authorList>
    </citation>
    <scope>NUCLEOTIDE SEQUENCE</scope>
</reference>
<dbReference type="GO" id="GO:0005856">
    <property type="term" value="C:cytoskeleton"/>
    <property type="evidence" value="ECO:0007669"/>
    <property type="project" value="UniProtKB-SubCell"/>
</dbReference>